<evidence type="ECO:0000313" key="2">
    <source>
        <dbReference type="EMBL" id="PIL37566.1"/>
    </source>
</evidence>
<name>A0A2G8SUW1_9APHY</name>
<dbReference type="AlphaFoldDB" id="A0A2G8SUW1"/>
<protein>
    <submittedName>
        <fullName evidence="2">Uncharacterized protein</fullName>
    </submittedName>
</protein>
<accession>A0A2G8SUW1</accession>
<keyword evidence="3" id="KW-1185">Reference proteome</keyword>
<proteinExistence type="predicted"/>
<feature type="compositionally biased region" description="Low complexity" evidence="1">
    <location>
        <begin position="1"/>
        <end position="28"/>
    </location>
</feature>
<comment type="caution">
    <text evidence="2">The sequence shown here is derived from an EMBL/GenBank/DDBJ whole genome shotgun (WGS) entry which is preliminary data.</text>
</comment>
<sequence>MLSLSGELGSSNSPSGTPSGSKSSPGSPLGVLTTSGGGSRVDTDIDSGSDVDSGRSWLVFLLRGGNGGSANTGEDGSRSRSLLELDVLNSLTGSGGRGVGAGCGDAVHRYP</sequence>
<feature type="region of interest" description="Disordered" evidence="1">
    <location>
        <begin position="1"/>
        <end position="52"/>
    </location>
</feature>
<gene>
    <name evidence="2" type="ORF">GSI_01260</name>
</gene>
<dbReference type="Proteomes" id="UP000230002">
    <property type="component" value="Unassembled WGS sequence"/>
</dbReference>
<reference evidence="2 3" key="1">
    <citation type="journal article" date="2015" name="Sci. Rep.">
        <title>Chromosome-level genome map provides insights into diverse defense mechanisms in the medicinal fungus Ganoderma sinense.</title>
        <authorList>
            <person name="Zhu Y."/>
            <person name="Xu J."/>
            <person name="Sun C."/>
            <person name="Zhou S."/>
            <person name="Xu H."/>
            <person name="Nelson D.R."/>
            <person name="Qian J."/>
            <person name="Song J."/>
            <person name="Luo H."/>
            <person name="Xiang L."/>
            <person name="Li Y."/>
            <person name="Xu Z."/>
            <person name="Ji A."/>
            <person name="Wang L."/>
            <person name="Lu S."/>
            <person name="Hayward A."/>
            <person name="Sun W."/>
            <person name="Li X."/>
            <person name="Schwartz D.C."/>
            <person name="Wang Y."/>
            <person name="Chen S."/>
        </authorList>
    </citation>
    <scope>NUCLEOTIDE SEQUENCE [LARGE SCALE GENOMIC DNA]</scope>
    <source>
        <strain evidence="2 3">ZZ0214-1</strain>
    </source>
</reference>
<organism evidence="2 3">
    <name type="scientific">Ganoderma sinense ZZ0214-1</name>
    <dbReference type="NCBI Taxonomy" id="1077348"/>
    <lineage>
        <taxon>Eukaryota</taxon>
        <taxon>Fungi</taxon>
        <taxon>Dikarya</taxon>
        <taxon>Basidiomycota</taxon>
        <taxon>Agaricomycotina</taxon>
        <taxon>Agaricomycetes</taxon>
        <taxon>Polyporales</taxon>
        <taxon>Polyporaceae</taxon>
        <taxon>Ganoderma</taxon>
    </lineage>
</organism>
<evidence type="ECO:0000313" key="3">
    <source>
        <dbReference type="Proteomes" id="UP000230002"/>
    </source>
</evidence>
<evidence type="ECO:0000256" key="1">
    <source>
        <dbReference type="SAM" id="MobiDB-lite"/>
    </source>
</evidence>
<dbReference type="EMBL" id="AYKW01000001">
    <property type="protein sequence ID" value="PIL37566.1"/>
    <property type="molecule type" value="Genomic_DNA"/>
</dbReference>